<feature type="region of interest" description="Disordered" evidence="2">
    <location>
        <begin position="1"/>
        <end position="28"/>
    </location>
</feature>
<dbReference type="PANTHER" id="PTHR11552:SF208">
    <property type="entry name" value="RE36204P-RELATED"/>
    <property type="match status" value="1"/>
</dbReference>
<dbReference type="SUPFAM" id="SSF51905">
    <property type="entry name" value="FAD/NAD(P)-binding domain"/>
    <property type="match status" value="1"/>
</dbReference>
<dbReference type="EMBL" id="OU900101">
    <property type="protein sequence ID" value="CAG9864662.1"/>
    <property type="molecule type" value="Genomic_DNA"/>
</dbReference>
<comment type="similarity">
    <text evidence="1">Belongs to the GMC oxidoreductase family.</text>
</comment>
<gene>
    <name evidence="4" type="ORF">PHYEVI_LOCUS10913</name>
</gene>
<feature type="domain" description="Glucose-methanol-choline oxidoreductase C-terminal" evidence="3">
    <location>
        <begin position="42"/>
        <end position="119"/>
    </location>
</feature>
<dbReference type="InterPro" id="IPR007867">
    <property type="entry name" value="GMC_OxRtase_C"/>
</dbReference>
<name>A0A9N9U012_PHYSR</name>
<dbReference type="InterPro" id="IPR012132">
    <property type="entry name" value="GMC_OxRdtase"/>
</dbReference>
<sequence length="134" mass="14954">MCTSSTVSDAIPQRHTVSNPRQKDLPDPSAGIRRLLHLVECCESKEFDSDEYWECALRTVIGSLWHQVSTCKMGPAEDPEAVVDHRGKVHGITKLRIADTSIIPLPLTAHTTAPAYMIGEKIADLIKEEWKFKS</sequence>
<evidence type="ECO:0000313" key="4">
    <source>
        <dbReference type="EMBL" id="CAG9864662.1"/>
    </source>
</evidence>
<dbReference type="Pfam" id="PF05199">
    <property type="entry name" value="GMC_oxred_C"/>
    <property type="match status" value="1"/>
</dbReference>
<dbReference type="OrthoDB" id="269227at2759"/>
<evidence type="ECO:0000256" key="2">
    <source>
        <dbReference type="SAM" id="MobiDB-lite"/>
    </source>
</evidence>
<dbReference type="Gene3D" id="3.50.50.60">
    <property type="entry name" value="FAD/NAD(P)-binding domain"/>
    <property type="match status" value="1"/>
</dbReference>
<evidence type="ECO:0000256" key="1">
    <source>
        <dbReference type="ARBA" id="ARBA00010790"/>
    </source>
</evidence>
<dbReference type="Proteomes" id="UP001153712">
    <property type="component" value="Chromosome 8"/>
</dbReference>
<dbReference type="GO" id="GO:0050660">
    <property type="term" value="F:flavin adenine dinucleotide binding"/>
    <property type="evidence" value="ECO:0007669"/>
    <property type="project" value="InterPro"/>
</dbReference>
<keyword evidence="5" id="KW-1185">Reference proteome</keyword>
<organism evidence="4 5">
    <name type="scientific">Phyllotreta striolata</name>
    <name type="common">Striped flea beetle</name>
    <name type="synonym">Crioceris striolata</name>
    <dbReference type="NCBI Taxonomy" id="444603"/>
    <lineage>
        <taxon>Eukaryota</taxon>
        <taxon>Metazoa</taxon>
        <taxon>Ecdysozoa</taxon>
        <taxon>Arthropoda</taxon>
        <taxon>Hexapoda</taxon>
        <taxon>Insecta</taxon>
        <taxon>Pterygota</taxon>
        <taxon>Neoptera</taxon>
        <taxon>Endopterygota</taxon>
        <taxon>Coleoptera</taxon>
        <taxon>Polyphaga</taxon>
        <taxon>Cucujiformia</taxon>
        <taxon>Chrysomeloidea</taxon>
        <taxon>Chrysomelidae</taxon>
        <taxon>Galerucinae</taxon>
        <taxon>Alticini</taxon>
        <taxon>Phyllotreta</taxon>
    </lineage>
</organism>
<accession>A0A9N9U012</accession>
<evidence type="ECO:0000259" key="3">
    <source>
        <dbReference type="Pfam" id="PF05199"/>
    </source>
</evidence>
<dbReference type="AlphaFoldDB" id="A0A9N9U012"/>
<reference evidence="4" key="1">
    <citation type="submission" date="2022-01" db="EMBL/GenBank/DDBJ databases">
        <authorList>
            <person name="King R."/>
        </authorList>
    </citation>
    <scope>NUCLEOTIDE SEQUENCE</scope>
</reference>
<evidence type="ECO:0000313" key="5">
    <source>
        <dbReference type="Proteomes" id="UP001153712"/>
    </source>
</evidence>
<dbReference type="PANTHER" id="PTHR11552">
    <property type="entry name" value="GLUCOSE-METHANOL-CHOLINE GMC OXIDOREDUCTASE"/>
    <property type="match status" value="1"/>
</dbReference>
<dbReference type="GO" id="GO:0016614">
    <property type="term" value="F:oxidoreductase activity, acting on CH-OH group of donors"/>
    <property type="evidence" value="ECO:0007669"/>
    <property type="project" value="InterPro"/>
</dbReference>
<protein>
    <recommendedName>
        <fullName evidence="3">Glucose-methanol-choline oxidoreductase C-terminal domain-containing protein</fullName>
    </recommendedName>
</protein>
<dbReference type="InterPro" id="IPR036188">
    <property type="entry name" value="FAD/NAD-bd_sf"/>
</dbReference>
<dbReference type="Gene3D" id="3.30.560.10">
    <property type="entry name" value="Glucose Oxidase, domain 3"/>
    <property type="match status" value="1"/>
</dbReference>
<proteinExistence type="inferred from homology"/>